<organism evidence="2">
    <name type="scientific">hydrothermal vent metagenome</name>
    <dbReference type="NCBI Taxonomy" id="652676"/>
    <lineage>
        <taxon>unclassified sequences</taxon>
        <taxon>metagenomes</taxon>
        <taxon>ecological metagenomes</taxon>
    </lineage>
</organism>
<dbReference type="SUPFAM" id="SSF56024">
    <property type="entry name" value="Phospholipase D/nuclease"/>
    <property type="match status" value="1"/>
</dbReference>
<dbReference type="EC" id="2.7.8.-" evidence="2"/>
<dbReference type="PANTHER" id="PTHR21248">
    <property type="entry name" value="CARDIOLIPIN SYNTHASE"/>
    <property type="match status" value="1"/>
</dbReference>
<keyword evidence="2" id="KW-0808">Transferase</keyword>
<protein>
    <submittedName>
        <fullName evidence="2">Cardiolipin synthase, ClsA</fullName>
        <ecNumber evidence="2">2.7.8.-</ecNumber>
    </submittedName>
</protein>
<dbReference type="Pfam" id="PF13091">
    <property type="entry name" value="PLDc_2"/>
    <property type="match status" value="1"/>
</dbReference>
<evidence type="ECO:0000313" key="2">
    <source>
        <dbReference type="EMBL" id="VAW96389.1"/>
    </source>
</evidence>
<dbReference type="PROSITE" id="PS50035">
    <property type="entry name" value="PLD"/>
    <property type="match status" value="1"/>
</dbReference>
<feature type="domain" description="PLD phosphodiesterase" evidence="1">
    <location>
        <begin position="25"/>
        <end position="52"/>
    </location>
</feature>
<dbReference type="Gene3D" id="3.30.870.10">
    <property type="entry name" value="Endonuclease Chain A"/>
    <property type="match status" value="1"/>
</dbReference>
<dbReference type="InterPro" id="IPR025202">
    <property type="entry name" value="PLD-like_dom"/>
</dbReference>
<dbReference type="InterPro" id="IPR001736">
    <property type="entry name" value="PLipase_D/transphosphatidylase"/>
</dbReference>
<dbReference type="PANTHER" id="PTHR21248:SF22">
    <property type="entry name" value="PHOSPHOLIPASE D"/>
    <property type="match status" value="1"/>
</dbReference>
<evidence type="ECO:0000259" key="1">
    <source>
        <dbReference type="PROSITE" id="PS50035"/>
    </source>
</evidence>
<dbReference type="GO" id="GO:0030572">
    <property type="term" value="F:phosphatidyltransferase activity"/>
    <property type="evidence" value="ECO:0007669"/>
    <property type="project" value="UniProtKB-ARBA"/>
</dbReference>
<sequence>MVPYPGVPFYLVFGGRKLKRIVLYTEGMVHAKAMVVDEALAIVGSANTDMRSLLLNYEVGVLITSQAEVTQVSDWLETLMQGCEEGVESVGAMADMGEGLARLLAL</sequence>
<dbReference type="GO" id="GO:0032049">
    <property type="term" value="P:cardiolipin biosynthetic process"/>
    <property type="evidence" value="ECO:0007669"/>
    <property type="project" value="UniProtKB-ARBA"/>
</dbReference>
<dbReference type="SMART" id="SM00155">
    <property type="entry name" value="PLDc"/>
    <property type="match status" value="1"/>
</dbReference>
<name>A0A3B1ADK9_9ZZZZ</name>
<reference evidence="2" key="1">
    <citation type="submission" date="2018-06" db="EMBL/GenBank/DDBJ databases">
        <authorList>
            <person name="Zhirakovskaya E."/>
        </authorList>
    </citation>
    <scope>NUCLEOTIDE SEQUENCE</scope>
</reference>
<dbReference type="EMBL" id="UOFV01000085">
    <property type="protein sequence ID" value="VAW96389.1"/>
    <property type="molecule type" value="Genomic_DNA"/>
</dbReference>
<accession>A0A3B1ADK9</accession>
<proteinExistence type="predicted"/>
<dbReference type="AlphaFoldDB" id="A0A3B1ADK9"/>
<gene>
    <name evidence="2" type="ORF">MNBD_GAMMA19-1237</name>
</gene>